<evidence type="ECO:0000256" key="4">
    <source>
        <dbReference type="ARBA" id="ARBA00022679"/>
    </source>
</evidence>
<keyword evidence="8" id="KW-0539">Nucleus</keyword>
<reference evidence="12" key="1">
    <citation type="journal article" date="2019" name="Curr. Biol.">
        <title>Genome Sequence of Striga asiatica Provides Insight into the Evolution of Plant Parasitism.</title>
        <authorList>
            <person name="Yoshida S."/>
            <person name="Kim S."/>
            <person name="Wafula E.K."/>
            <person name="Tanskanen J."/>
            <person name="Kim Y.M."/>
            <person name="Honaas L."/>
            <person name="Yang Z."/>
            <person name="Spallek T."/>
            <person name="Conn C.E."/>
            <person name="Ichihashi Y."/>
            <person name="Cheong K."/>
            <person name="Cui S."/>
            <person name="Der J.P."/>
            <person name="Gundlach H."/>
            <person name="Jiao Y."/>
            <person name="Hori C."/>
            <person name="Ishida J.K."/>
            <person name="Kasahara H."/>
            <person name="Kiba T."/>
            <person name="Kim M.S."/>
            <person name="Koo N."/>
            <person name="Laohavisit A."/>
            <person name="Lee Y.H."/>
            <person name="Lumba S."/>
            <person name="McCourt P."/>
            <person name="Mortimer J.C."/>
            <person name="Mutuku J.M."/>
            <person name="Nomura T."/>
            <person name="Sasaki-Sekimoto Y."/>
            <person name="Seto Y."/>
            <person name="Wang Y."/>
            <person name="Wakatake T."/>
            <person name="Sakakibara H."/>
            <person name="Demura T."/>
            <person name="Yamaguchi S."/>
            <person name="Yoneyama K."/>
            <person name="Manabe R.I."/>
            <person name="Nelson D.C."/>
            <person name="Schulman A.H."/>
            <person name="Timko M.P."/>
            <person name="dePamphilis C.W."/>
            <person name="Choi D."/>
            <person name="Shirasu K."/>
        </authorList>
    </citation>
    <scope>NUCLEOTIDE SEQUENCE [LARGE SCALE GENOMIC DNA]</scope>
    <source>
        <strain evidence="12">cv. UVA1</strain>
    </source>
</reference>
<feature type="domain" description="SAM-dependent MTase DRM-type" evidence="10">
    <location>
        <begin position="64"/>
        <end position="393"/>
    </location>
</feature>
<dbReference type="InterPro" id="IPR030380">
    <property type="entry name" value="SAM_MeTfrase_DRM"/>
</dbReference>
<evidence type="ECO:0000256" key="8">
    <source>
        <dbReference type="ARBA" id="ARBA00023242"/>
    </source>
</evidence>
<keyword evidence="5 9" id="KW-0949">S-adenosyl-L-methionine</keyword>
<dbReference type="Proteomes" id="UP000325081">
    <property type="component" value="Unassembled WGS sequence"/>
</dbReference>
<dbReference type="AlphaFoldDB" id="A0A5A7PWH5"/>
<dbReference type="InterPro" id="IPR029063">
    <property type="entry name" value="SAM-dependent_MTases_sf"/>
</dbReference>
<evidence type="ECO:0000313" key="11">
    <source>
        <dbReference type="EMBL" id="GER36872.1"/>
    </source>
</evidence>
<keyword evidence="7" id="KW-0238">DNA-binding</keyword>
<evidence type="ECO:0000256" key="9">
    <source>
        <dbReference type="PROSITE-ProRule" id="PRU01016"/>
    </source>
</evidence>
<dbReference type="InterPro" id="IPR050390">
    <property type="entry name" value="C5-Methyltransferase"/>
</dbReference>
<dbReference type="SUPFAM" id="SSF53335">
    <property type="entry name" value="S-adenosyl-L-methionine-dependent methyltransferases"/>
    <property type="match status" value="2"/>
</dbReference>
<evidence type="ECO:0000256" key="3">
    <source>
        <dbReference type="ARBA" id="ARBA00022603"/>
    </source>
</evidence>
<gene>
    <name evidence="11" type="ORF">STAS_13249</name>
</gene>
<comment type="caution">
    <text evidence="11">The sequence shown here is derived from an EMBL/GenBank/DDBJ whole genome shotgun (WGS) entry which is preliminary data.</text>
</comment>
<comment type="subcellular location">
    <subcellularLocation>
        <location evidence="1">Nucleus</location>
    </subcellularLocation>
</comment>
<evidence type="ECO:0000256" key="1">
    <source>
        <dbReference type="ARBA" id="ARBA00004123"/>
    </source>
</evidence>
<name>A0A5A7PWH5_STRAF</name>
<dbReference type="Pfam" id="PF00145">
    <property type="entry name" value="DNA_methylase"/>
    <property type="match status" value="1"/>
</dbReference>
<dbReference type="PANTHER" id="PTHR23068:SF25">
    <property type="entry name" value="DNA (CYTOSINE-5)-METHYLTRANSFERASE DRM2"/>
    <property type="match status" value="1"/>
</dbReference>
<sequence>MVREADYYMPEEDLKPKRLLVGSSSKKRKYRETCKKKEVVEDLIRLPKPMIGFGVPSRQPEHKISRNLPEVARGPPYFYYENVALAPKGVWEKISTCLLEIEPEFVDSKYFSATARKRGYVHNLPIENRFPLVPLPPMTIQQAFPLSRKWWPEWDTRDKLNCIQTCIGSAKLTERIRGWLESADGNPSESVKRDILYQCRKWNLVWVGRNKVAPLECDEVEMLLGFPKNHTRGGGISRTDRYKSLGNSFQVDTVAYHLSVLKELYPNGINVLSLFSGIGGAEVALHRLGVKLKNVVSVEKSKVNRDIVRSWWEQTNQTGNLYDYDDVQQFDTPRIEQIMDNIGGFDLVVGGSPCNNLAGSNRVSRDGLEGKESSLFYDYFRILDIVRDHSHHSRHM</sequence>
<evidence type="ECO:0000256" key="5">
    <source>
        <dbReference type="ARBA" id="ARBA00022691"/>
    </source>
</evidence>
<evidence type="ECO:0000313" key="12">
    <source>
        <dbReference type="Proteomes" id="UP000325081"/>
    </source>
</evidence>
<dbReference type="GO" id="GO:0032259">
    <property type="term" value="P:methylation"/>
    <property type="evidence" value="ECO:0007669"/>
    <property type="project" value="UniProtKB-KW"/>
</dbReference>
<dbReference type="EC" id="2.1.1.37" evidence="2"/>
<dbReference type="GO" id="GO:0003677">
    <property type="term" value="F:DNA binding"/>
    <property type="evidence" value="ECO:0007669"/>
    <property type="project" value="UniProtKB-KW"/>
</dbReference>
<evidence type="ECO:0000256" key="7">
    <source>
        <dbReference type="ARBA" id="ARBA00023125"/>
    </source>
</evidence>
<keyword evidence="3 9" id="KW-0489">Methyltransferase</keyword>
<evidence type="ECO:0000256" key="2">
    <source>
        <dbReference type="ARBA" id="ARBA00011975"/>
    </source>
</evidence>
<dbReference type="Gene3D" id="3.40.50.150">
    <property type="entry name" value="Vaccinia Virus protein VP39"/>
    <property type="match status" value="2"/>
</dbReference>
<proteinExistence type="inferred from homology"/>
<keyword evidence="12" id="KW-1185">Reference proteome</keyword>
<dbReference type="PROSITE" id="PS51680">
    <property type="entry name" value="SAM_MT_DRM"/>
    <property type="match status" value="1"/>
</dbReference>
<evidence type="ECO:0000259" key="10">
    <source>
        <dbReference type="PROSITE" id="PS51680"/>
    </source>
</evidence>
<evidence type="ECO:0000256" key="6">
    <source>
        <dbReference type="ARBA" id="ARBA00022737"/>
    </source>
</evidence>
<organism evidence="11 12">
    <name type="scientific">Striga asiatica</name>
    <name type="common">Asiatic witchweed</name>
    <name type="synonym">Buchnera asiatica</name>
    <dbReference type="NCBI Taxonomy" id="4170"/>
    <lineage>
        <taxon>Eukaryota</taxon>
        <taxon>Viridiplantae</taxon>
        <taxon>Streptophyta</taxon>
        <taxon>Embryophyta</taxon>
        <taxon>Tracheophyta</taxon>
        <taxon>Spermatophyta</taxon>
        <taxon>Magnoliopsida</taxon>
        <taxon>eudicotyledons</taxon>
        <taxon>Gunneridae</taxon>
        <taxon>Pentapetalae</taxon>
        <taxon>asterids</taxon>
        <taxon>lamiids</taxon>
        <taxon>Lamiales</taxon>
        <taxon>Orobanchaceae</taxon>
        <taxon>Buchnereae</taxon>
        <taxon>Striga</taxon>
    </lineage>
</organism>
<dbReference type="PANTHER" id="PTHR23068">
    <property type="entry name" value="DNA CYTOSINE-5- -METHYLTRANSFERASE 3-RELATED"/>
    <property type="match status" value="1"/>
</dbReference>
<keyword evidence="4 9" id="KW-0808">Transferase</keyword>
<accession>A0A5A7PWH5</accession>
<comment type="similarity">
    <text evidence="9">Belongs to the class I-like SAM-binding methyltransferase superfamily. C5-methyltransferase family.</text>
</comment>
<protein>
    <recommendedName>
        <fullName evidence="2">DNA (cytosine-5-)-methyltransferase</fullName>
        <ecNumber evidence="2">2.1.1.37</ecNumber>
    </recommendedName>
</protein>
<dbReference type="GO" id="GO:0005634">
    <property type="term" value="C:nucleus"/>
    <property type="evidence" value="ECO:0007669"/>
    <property type="project" value="UniProtKB-SubCell"/>
</dbReference>
<dbReference type="GO" id="GO:0003886">
    <property type="term" value="F:DNA (cytosine-5-)-methyltransferase activity"/>
    <property type="evidence" value="ECO:0007669"/>
    <property type="project" value="UniProtKB-EC"/>
</dbReference>
<dbReference type="InterPro" id="IPR001525">
    <property type="entry name" value="C5_MeTfrase"/>
</dbReference>
<dbReference type="EMBL" id="BKCP01005228">
    <property type="protein sequence ID" value="GER36872.1"/>
    <property type="molecule type" value="Genomic_DNA"/>
</dbReference>
<dbReference type="OrthoDB" id="641149at2759"/>
<dbReference type="PROSITE" id="PS51679">
    <property type="entry name" value="SAM_MT_C5"/>
    <property type="match status" value="1"/>
</dbReference>
<keyword evidence="6" id="KW-0677">Repeat</keyword>
<feature type="active site" evidence="9">
    <location>
        <position position="354"/>
    </location>
</feature>